<evidence type="ECO:0000313" key="2">
    <source>
        <dbReference type="Proteomes" id="UP000008909"/>
    </source>
</evidence>
<reference evidence="1" key="1">
    <citation type="journal article" date="2011" name="Genome Biol.">
        <title>The draft genome of the carcinogenic human liver fluke Clonorchis sinensis.</title>
        <authorList>
            <person name="Wang X."/>
            <person name="Chen W."/>
            <person name="Huang Y."/>
            <person name="Sun J."/>
            <person name="Men J."/>
            <person name="Liu H."/>
            <person name="Luo F."/>
            <person name="Guo L."/>
            <person name="Lv X."/>
            <person name="Deng C."/>
            <person name="Zhou C."/>
            <person name="Fan Y."/>
            <person name="Li X."/>
            <person name="Huang L."/>
            <person name="Hu Y."/>
            <person name="Liang C."/>
            <person name="Hu X."/>
            <person name="Xu J."/>
            <person name="Yu X."/>
        </authorList>
    </citation>
    <scope>NUCLEOTIDE SEQUENCE [LARGE SCALE GENOMIC DNA]</scope>
    <source>
        <strain evidence="1">Henan</strain>
    </source>
</reference>
<name>G7YXP2_CLOSI</name>
<proteinExistence type="predicted"/>
<accession>G7YXP2</accession>
<dbReference type="AlphaFoldDB" id="G7YXP2"/>
<protein>
    <recommendedName>
        <fullName evidence="3">EF-hand domain-containing protein</fullName>
    </recommendedName>
</protein>
<dbReference type="Proteomes" id="UP000008909">
    <property type="component" value="Unassembled WGS sequence"/>
</dbReference>
<sequence length="536" mass="60841">MCIALPVVHFGGAHEREREVCVHSTKSVNQSSRKRDVILGKLERLTRKDAKAIKDGVLDCTRSWEDYKKFVSRVDAWYSKNEKRYLRYMSLYAREELSETEFKIAFHDLNTSFSEIEIEILYQMLDPTARGRVEYTRLYEAIWKALATKFINDDGLLTVDLEKPDKWILLTFKVPSCEPFDMPTTFEQLVELGYTGTMLRTIIQTRVPCLSTRAIVIFTDVSRYAETTVHCNQTLYEFPYIVPNAGKKDSQKGTQQLYSEQANARAAEGLSRSRAFSSCFRESDLPDTDHVKLAGSIQVQTGIILTCSRLNNVAGWPKAGEINLVTILIVSTNWPAYECAALGCFMFQLVRYSRCCNTLHRYNALLMKLLKTLRQPTSGFALLEADQENPICFGTDQSSVTNSVSKLSLWSFIGSSVEVHLPIALAQSVNLRCIEAREQFLVPTNQDEADHMIRFPSIIFDMITSVLNTNASLPYNHDLFESFIVKKKIKVAGFADTNPHELWFCDNDCRTPEDASVPLLEQAVSQPHNKTAHIVA</sequence>
<keyword evidence="2" id="KW-1185">Reference proteome</keyword>
<gene>
    <name evidence="1" type="ORF">CLF_113123</name>
</gene>
<evidence type="ECO:0008006" key="3">
    <source>
        <dbReference type="Google" id="ProtNLM"/>
    </source>
</evidence>
<reference key="2">
    <citation type="submission" date="2011-10" db="EMBL/GenBank/DDBJ databases">
        <title>The genome and transcriptome sequence of Clonorchis sinensis provide insights into the carcinogenic liver fluke.</title>
        <authorList>
            <person name="Wang X."/>
            <person name="Huang Y."/>
            <person name="Chen W."/>
            <person name="Liu H."/>
            <person name="Guo L."/>
            <person name="Chen Y."/>
            <person name="Luo F."/>
            <person name="Zhou W."/>
            <person name="Sun J."/>
            <person name="Mao Q."/>
            <person name="Liang P."/>
            <person name="Zhou C."/>
            <person name="Tian Y."/>
            <person name="Men J."/>
            <person name="Lv X."/>
            <person name="Huang L."/>
            <person name="Zhou J."/>
            <person name="Hu Y."/>
            <person name="Li R."/>
            <person name="Zhang F."/>
            <person name="Lei H."/>
            <person name="Li X."/>
            <person name="Hu X."/>
            <person name="Liang C."/>
            <person name="Xu J."/>
            <person name="Wu Z."/>
            <person name="Yu X."/>
        </authorList>
    </citation>
    <scope>NUCLEOTIDE SEQUENCE</scope>
    <source>
        <strain>Henan</strain>
    </source>
</reference>
<evidence type="ECO:0000313" key="1">
    <source>
        <dbReference type="EMBL" id="GAA57722.1"/>
    </source>
</evidence>
<dbReference type="EMBL" id="DF144987">
    <property type="protein sequence ID" value="GAA57722.1"/>
    <property type="molecule type" value="Genomic_DNA"/>
</dbReference>
<organism evidence="1 2">
    <name type="scientific">Clonorchis sinensis</name>
    <name type="common">Chinese liver fluke</name>
    <dbReference type="NCBI Taxonomy" id="79923"/>
    <lineage>
        <taxon>Eukaryota</taxon>
        <taxon>Metazoa</taxon>
        <taxon>Spiralia</taxon>
        <taxon>Lophotrochozoa</taxon>
        <taxon>Platyhelminthes</taxon>
        <taxon>Trematoda</taxon>
        <taxon>Digenea</taxon>
        <taxon>Opisthorchiida</taxon>
        <taxon>Opisthorchiata</taxon>
        <taxon>Opisthorchiidae</taxon>
        <taxon>Clonorchis</taxon>
    </lineage>
</organism>